<proteinExistence type="predicted"/>
<dbReference type="InterPro" id="IPR049052">
    <property type="entry name" value="nSTAND1"/>
</dbReference>
<dbReference type="SMART" id="SM00320">
    <property type="entry name" value="WD40"/>
    <property type="match status" value="9"/>
</dbReference>
<protein>
    <recommendedName>
        <fullName evidence="4">Novel STAND NTPase 1 domain-containing protein</fullName>
    </recommendedName>
</protein>
<dbReference type="EMBL" id="JAZHGC010000011">
    <property type="protein sequence ID" value="MEM5286963.1"/>
    <property type="molecule type" value="Genomic_DNA"/>
</dbReference>
<evidence type="ECO:0000313" key="6">
    <source>
        <dbReference type="Proteomes" id="UP001494588"/>
    </source>
</evidence>
<evidence type="ECO:0000259" key="4">
    <source>
        <dbReference type="Pfam" id="PF20703"/>
    </source>
</evidence>
<dbReference type="SUPFAM" id="SSF52540">
    <property type="entry name" value="P-loop containing nucleoside triphosphate hydrolases"/>
    <property type="match status" value="1"/>
</dbReference>
<keyword evidence="6" id="KW-1185">Reference proteome</keyword>
<dbReference type="CDD" id="cd00200">
    <property type="entry name" value="WD40"/>
    <property type="match status" value="1"/>
</dbReference>
<feature type="repeat" description="WD" evidence="3">
    <location>
        <begin position="883"/>
        <end position="924"/>
    </location>
</feature>
<feature type="repeat" description="WD" evidence="3">
    <location>
        <begin position="1238"/>
        <end position="1279"/>
    </location>
</feature>
<dbReference type="PRINTS" id="PR00320">
    <property type="entry name" value="GPROTEINBRPT"/>
</dbReference>
<dbReference type="Gene3D" id="3.40.50.300">
    <property type="entry name" value="P-loop containing nucleotide triphosphate hydrolases"/>
    <property type="match status" value="1"/>
</dbReference>
<feature type="repeat" description="WD" evidence="3">
    <location>
        <begin position="1152"/>
        <end position="1193"/>
    </location>
</feature>
<accession>A0ABU9QBZ6</accession>
<organism evidence="5 6">
    <name type="scientific">Paraburkholderia sabiae</name>
    <dbReference type="NCBI Taxonomy" id="273251"/>
    <lineage>
        <taxon>Bacteria</taxon>
        <taxon>Pseudomonadati</taxon>
        <taxon>Pseudomonadota</taxon>
        <taxon>Betaproteobacteria</taxon>
        <taxon>Burkholderiales</taxon>
        <taxon>Burkholderiaceae</taxon>
        <taxon>Paraburkholderia</taxon>
    </lineage>
</organism>
<dbReference type="SUPFAM" id="SSF50993">
    <property type="entry name" value="Peptidase/esterase 'gauge' domain"/>
    <property type="match status" value="1"/>
</dbReference>
<dbReference type="InterPro" id="IPR015943">
    <property type="entry name" value="WD40/YVTN_repeat-like_dom_sf"/>
</dbReference>
<keyword evidence="1 3" id="KW-0853">WD repeat</keyword>
<feature type="repeat" description="WD" evidence="3">
    <location>
        <begin position="725"/>
        <end position="754"/>
    </location>
</feature>
<dbReference type="PROSITE" id="PS50294">
    <property type="entry name" value="WD_REPEATS_REGION"/>
    <property type="match status" value="3"/>
</dbReference>
<feature type="domain" description="Novel STAND NTPase 1" evidence="4">
    <location>
        <begin position="15"/>
        <end position="437"/>
    </location>
</feature>
<dbReference type="Gene3D" id="2.130.10.10">
    <property type="entry name" value="YVTN repeat-like/Quinoprotein amine dehydrogenase"/>
    <property type="match status" value="5"/>
</dbReference>
<dbReference type="InterPro" id="IPR011047">
    <property type="entry name" value="Quinoprotein_ADH-like_sf"/>
</dbReference>
<dbReference type="Pfam" id="PF20703">
    <property type="entry name" value="nSTAND1"/>
    <property type="match status" value="1"/>
</dbReference>
<evidence type="ECO:0000256" key="3">
    <source>
        <dbReference type="PROSITE-ProRule" id="PRU00221"/>
    </source>
</evidence>
<evidence type="ECO:0000256" key="1">
    <source>
        <dbReference type="ARBA" id="ARBA00022574"/>
    </source>
</evidence>
<dbReference type="RefSeq" id="WP_201659518.1">
    <property type="nucleotide sequence ID" value="NZ_CAJHCS010000035.1"/>
</dbReference>
<dbReference type="Pfam" id="PF00400">
    <property type="entry name" value="WD40"/>
    <property type="match status" value="7"/>
</dbReference>
<dbReference type="PANTHER" id="PTHR19879:SF9">
    <property type="entry name" value="TRANSCRIPTION INITIATION FACTOR TFIID SUBUNIT 5"/>
    <property type="match status" value="1"/>
</dbReference>
<feature type="repeat" description="WD" evidence="3">
    <location>
        <begin position="1280"/>
        <end position="1312"/>
    </location>
</feature>
<dbReference type="InterPro" id="IPR001680">
    <property type="entry name" value="WD40_rpt"/>
</dbReference>
<gene>
    <name evidence="5" type="ORF">V4C55_14670</name>
</gene>
<feature type="repeat" description="WD" evidence="3">
    <location>
        <begin position="1026"/>
        <end position="1057"/>
    </location>
</feature>
<dbReference type="PANTHER" id="PTHR19879">
    <property type="entry name" value="TRANSCRIPTION INITIATION FACTOR TFIID"/>
    <property type="match status" value="1"/>
</dbReference>
<evidence type="ECO:0000313" key="5">
    <source>
        <dbReference type="EMBL" id="MEM5286963.1"/>
    </source>
</evidence>
<dbReference type="InterPro" id="IPR020472">
    <property type="entry name" value="WD40_PAC1"/>
</dbReference>
<dbReference type="Proteomes" id="UP001494588">
    <property type="component" value="Unassembled WGS sequence"/>
</dbReference>
<keyword evidence="2" id="KW-0677">Repeat</keyword>
<dbReference type="InterPro" id="IPR027417">
    <property type="entry name" value="P-loop_NTPase"/>
</dbReference>
<sequence>MNIVIEVGAMLATGPYPGLRPFRHDEVEIFFGREEQTDALLERLQRSHFVAVVGPSGCGKSSLVRAGMFASLETGFLADAGTDWRIADMRPGDRPIERLAEALLAPSALGREWGDDPGAAAVLQTMLRCGPYGLAEILNEAHLPPDTNLLLLVDQFEEIFRFREQGNANDADAFVHLLLTSAMQRDVPVYVVITMRSDFLGECALFMGLPEAINESQYLTPRLTREQIRAAIVGPARVFGGDVEPVLVNHLLNEIGPDPDQLPLLQHALMRMWGRVGERHAQSTPDDPQAAMTATCEMTMADYEAVGALSDALSSHADQVLASLTERQQDIARVMLSRLTERSVGKRDIRHPARVDDIAAVAGVPVEEVLDVAQALRQQDRSFLTPPPPAPIDAASVLDIGHESLIRQWRTLARWVEEEASSAAMYRRLVQTAQLWKLKLAALWTNPDLDEALKWRQQRAPSKAWAARYGSAEDFETAMDFLAKSEANEKLVQEKTRAAQQREIWSRRMVWISVGLVLLVIVAGGLALKAWQLGNQARSREIADYALQQTEPGRDAELALLLALEAERRASTPQSEGALQQASLTSKLRMQMGGKDAQAQLLPDGRVQLTRTDDAKHTTLELHAADPSSRPVSIAGATGAGFRTCAGGYGLQLLPSGGGARLVETATGTITPIPQEGVVNAKLGPDCSFIALETRDHQVQIWQRQPLQRLPVNFDFVPSLRWFQFSPDSKYVFAQGSDNQLHVWEARTGTPLPIVADGPSHGGYALFSPAGTRIVTYGKDSPAVLWRTDTGEHVSTIANPGQVFTMAYSPDSKRLLTITDKKSVDIWSADDPGVRDSAQIPEGLQLVSAEFSPDSGEVLFSTKSNAWILPLQGKRWRELNPGKDGYDGEVRVAHFSKDGRWIVTVGAYGTARLWDAEAGVVVETFSAGFVTDARISDDSHFVVTKSRDGAARIWDGPEVGVETLMATSGADQRAVRAPNPDFLPAISPDDKTLLAVDSKGFAGIWSRATGAFIARLGGKGQAQPRVYFSPEGDRIVTSGADNAARVWDAGTGKPIAVLGPFAGTSLTAAAFTDSTHVWTYEQADDKTVFKVWSLADGNKLLSEREGPADASCASISPDAHWLAACRPGKNDDAPVIDVFDLTSQARTPLKSLTGHIGGVKDVYFSRDSKYAISVGADDTARVWETQHWNLVSNLTGHDGSVEGAWFGPNDDVIATVDSNHKVRIFARHTGLQISAAEMGGHTAALTALAFSPDGRWLATGSEDQTVRVWDTVTGRAVSVFYGHQATIFAVAFGNDKNTVIAAGEDGTIRTYNCRACVPADALIAVTQRRLEAIDRTSLTAAEKKKYLQ</sequence>
<dbReference type="PROSITE" id="PS50082">
    <property type="entry name" value="WD_REPEATS_2"/>
    <property type="match status" value="7"/>
</dbReference>
<comment type="caution">
    <text evidence="5">The sequence shown here is derived from an EMBL/GenBank/DDBJ whole genome shotgun (WGS) entry which is preliminary data.</text>
</comment>
<dbReference type="SUPFAM" id="SSF50998">
    <property type="entry name" value="Quinoprotein alcohol dehydrogenase-like"/>
    <property type="match status" value="1"/>
</dbReference>
<name>A0ABU9QBZ6_9BURK</name>
<reference evidence="5 6" key="1">
    <citation type="submission" date="2024-01" db="EMBL/GenBank/DDBJ databases">
        <title>The diversity of rhizobia nodulating Mimosa spp. in eleven states of Brazil covering several biomes is determined by host plant, location, and edaphic factors.</title>
        <authorList>
            <person name="Rouws L."/>
            <person name="Barauna A."/>
            <person name="Beukes C."/>
            <person name="De Faria S.M."/>
            <person name="Gross E."/>
            <person name="Dos Reis Junior F.B."/>
            <person name="Simon M."/>
            <person name="Maluk M."/>
            <person name="Odee D.W."/>
            <person name="Kenicer G."/>
            <person name="Young J.P.W."/>
            <person name="Reis V.M."/>
            <person name="Zilli J."/>
            <person name="James E.K."/>
        </authorList>
    </citation>
    <scope>NUCLEOTIDE SEQUENCE [LARGE SCALE GENOMIC DNA]</scope>
    <source>
        <strain evidence="5 6">JPY77</strain>
    </source>
</reference>
<evidence type="ECO:0000256" key="2">
    <source>
        <dbReference type="ARBA" id="ARBA00022737"/>
    </source>
</evidence>
<feature type="repeat" description="WD" evidence="3">
    <location>
        <begin position="930"/>
        <end position="955"/>
    </location>
</feature>